<gene>
    <name evidence="1" type="ordered locus">MTR_5g064170</name>
</gene>
<evidence type="ECO:0000313" key="3">
    <source>
        <dbReference type="Proteomes" id="UP000002051"/>
    </source>
</evidence>
<sequence length="84" mass="10047">MAKLVKRLNFTFRPLSFKMFQNHNILKHRGRKVHFSLVKIPYFLNSTLQNGVQCTKLVDFISLKWWRYLQTLRHSSQYMSSKGG</sequence>
<dbReference type="AlphaFoldDB" id="G7KBB2"/>
<proteinExistence type="predicted"/>
<organism evidence="1 3">
    <name type="scientific">Medicago truncatula</name>
    <name type="common">Barrel medic</name>
    <name type="synonym">Medicago tribuloides</name>
    <dbReference type="NCBI Taxonomy" id="3880"/>
    <lineage>
        <taxon>Eukaryota</taxon>
        <taxon>Viridiplantae</taxon>
        <taxon>Streptophyta</taxon>
        <taxon>Embryophyta</taxon>
        <taxon>Tracheophyta</taxon>
        <taxon>Spermatophyta</taxon>
        <taxon>Magnoliopsida</taxon>
        <taxon>eudicotyledons</taxon>
        <taxon>Gunneridae</taxon>
        <taxon>Pentapetalae</taxon>
        <taxon>rosids</taxon>
        <taxon>fabids</taxon>
        <taxon>Fabales</taxon>
        <taxon>Fabaceae</taxon>
        <taxon>Papilionoideae</taxon>
        <taxon>50 kb inversion clade</taxon>
        <taxon>NPAAA clade</taxon>
        <taxon>Hologalegina</taxon>
        <taxon>IRL clade</taxon>
        <taxon>Trifolieae</taxon>
        <taxon>Medicago</taxon>
    </lineage>
</organism>
<reference evidence="1 3" key="1">
    <citation type="journal article" date="2011" name="Nature">
        <title>The Medicago genome provides insight into the evolution of rhizobial symbioses.</title>
        <authorList>
            <person name="Young N.D."/>
            <person name="Debelle F."/>
            <person name="Oldroyd G.E."/>
            <person name="Geurts R."/>
            <person name="Cannon S.B."/>
            <person name="Udvardi M.K."/>
            <person name="Benedito V.A."/>
            <person name="Mayer K.F."/>
            <person name="Gouzy J."/>
            <person name="Schoof H."/>
            <person name="Van de Peer Y."/>
            <person name="Proost S."/>
            <person name="Cook D.R."/>
            <person name="Meyers B.C."/>
            <person name="Spannagl M."/>
            <person name="Cheung F."/>
            <person name="De Mita S."/>
            <person name="Krishnakumar V."/>
            <person name="Gundlach H."/>
            <person name="Zhou S."/>
            <person name="Mudge J."/>
            <person name="Bharti A.K."/>
            <person name="Murray J.D."/>
            <person name="Naoumkina M.A."/>
            <person name="Rosen B."/>
            <person name="Silverstein K.A."/>
            <person name="Tang H."/>
            <person name="Rombauts S."/>
            <person name="Zhao P.X."/>
            <person name="Zhou P."/>
            <person name="Barbe V."/>
            <person name="Bardou P."/>
            <person name="Bechner M."/>
            <person name="Bellec A."/>
            <person name="Berger A."/>
            <person name="Berges H."/>
            <person name="Bidwell S."/>
            <person name="Bisseling T."/>
            <person name="Choisne N."/>
            <person name="Couloux A."/>
            <person name="Denny R."/>
            <person name="Deshpande S."/>
            <person name="Dai X."/>
            <person name="Doyle J.J."/>
            <person name="Dudez A.M."/>
            <person name="Farmer A.D."/>
            <person name="Fouteau S."/>
            <person name="Franken C."/>
            <person name="Gibelin C."/>
            <person name="Gish J."/>
            <person name="Goldstein S."/>
            <person name="Gonzalez A.J."/>
            <person name="Green P.J."/>
            <person name="Hallab A."/>
            <person name="Hartog M."/>
            <person name="Hua A."/>
            <person name="Humphray S.J."/>
            <person name="Jeong D.H."/>
            <person name="Jing Y."/>
            <person name="Jocker A."/>
            <person name="Kenton S.M."/>
            <person name="Kim D.J."/>
            <person name="Klee K."/>
            <person name="Lai H."/>
            <person name="Lang C."/>
            <person name="Lin S."/>
            <person name="Macmil S.L."/>
            <person name="Magdelenat G."/>
            <person name="Matthews L."/>
            <person name="McCorrison J."/>
            <person name="Monaghan E.L."/>
            <person name="Mun J.H."/>
            <person name="Najar F.Z."/>
            <person name="Nicholson C."/>
            <person name="Noirot C."/>
            <person name="O'Bleness M."/>
            <person name="Paule C.R."/>
            <person name="Poulain J."/>
            <person name="Prion F."/>
            <person name="Qin B."/>
            <person name="Qu C."/>
            <person name="Retzel E.F."/>
            <person name="Riddle C."/>
            <person name="Sallet E."/>
            <person name="Samain S."/>
            <person name="Samson N."/>
            <person name="Sanders I."/>
            <person name="Saurat O."/>
            <person name="Scarpelli C."/>
            <person name="Schiex T."/>
            <person name="Segurens B."/>
            <person name="Severin A.J."/>
            <person name="Sherrier D.J."/>
            <person name="Shi R."/>
            <person name="Sims S."/>
            <person name="Singer S.R."/>
            <person name="Sinharoy S."/>
            <person name="Sterck L."/>
            <person name="Viollet A."/>
            <person name="Wang B.B."/>
            <person name="Wang K."/>
            <person name="Wang M."/>
            <person name="Wang X."/>
            <person name="Warfsmann J."/>
            <person name="Weissenbach J."/>
            <person name="White D.D."/>
            <person name="White J.D."/>
            <person name="Wiley G.B."/>
            <person name="Wincker P."/>
            <person name="Xing Y."/>
            <person name="Yang L."/>
            <person name="Yao Z."/>
            <person name="Ying F."/>
            <person name="Zhai J."/>
            <person name="Zhou L."/>
            <person name="Zuber A."/>
            <person name="Denarie J."/>
            <person name="Dixon R.A."/>
            <person name="May G.D."/>
            <person name="Schwartz D.C."/>
            <person name="Rogers J."/>
            <person name="Quetier F."/>
            <person name="Town C.D."/>
            <person name="Roe B.A."/>
        </authorList>
    </citation>
    <scope>NUCLEOTIDE SEQUENCE [LARGE SCALE GENOMIC DNA]</scope>
    <source>
        <strain evidence="1">A17</strain>
        <strain evidence="2 3">cv. Jemalong A17</strain>
    </source>
</reference>
<evidence type="ECO:0000313" key="1">
    <source>
        <dbReference type="EMBL" id="AES98093.1"/>
    </source>
</evidence>
<dbReference type="PaxDb" id="3880-AES98093"/>
<dbReference type="EnsemblPlants" id="AES98093">
    <property type="protein sequence ID" value="AES98093"/>
    <property type="gene ID" value="MTR_5g064170"/>
</dbReference>
<dbReference type="Proteomes" id="UP000002051">
    <property type="component" value="Chromosome 5"/>
</dbReference>
<name>G7KBB2_MEDTR</name>
<dbReference type="EMBL" id="CM001221">
    <property type="protein sequence ID" value="AES98093.1"/>
    <property type="molecule type" value="Genomic_DNA"/>
</dbReference>
<reference evidence="1 3" key="2">
    <citation type="journal article" date="2014" name="BMC Genomics">
        <title>An improved genome release (version Mt4.0) for the model legume Medicago truncatula.</title>
        <authorList>
            <person name="Tang H."/>
            <person name="Krishnakumar V."/>
            <person name="Bidwell S."/>
            <person name="Rosen B."/>
            <person name="Chan A."/>
            <person name="Zhou S."/>
            <person name="Gentzbittel L."/>
            <person name="Childs K.L."/>
            <person name="Yandell M."/>
            <person name="Gundlach H."/>
            <person name="Mayer K.F."/>
            <person name="Schwartz D.C."/>
            <person name="Town C.D."/>
        </authorList>
    </citation>
    <scope>GENOME REANNOTATION</scope>
    <source>
        <strain evidence="2 3">cv. Jemalong A17</strain>
    </source>
</reference>
<dbReference type="HOGENOM" id="CLU_2530911_0_0_1"/>
<accession>G7KBB2</accession>
<protein>
    <submittedName>
        <fullName evidence="1 2">Uncharacterized protein</fullName>
    </submittedName>
</protein>
<keyword evidence="3" id="KW-1185">Reference proteome</keyword>
<evidence type="ECO:0000313" key="2">
    <source>
        <dbReference type="EnsemblPlants" id="AES98093"/>
    </source>
</evidence>
<reference evidence="2" key="3">
    <citation type="submission" date="2015-04" db="UniProtKB">
        <authorList>
            <consortium name="EnsemblPlants"/>
        </authorList>
    </citation>
    <scope>IDENTIFICATION</scope>
    <source>
        <strain evidence="2">cv. Jemalong A17</strain>
    </source>
</reference>